<evidence type="ECO:0000256" key="12">
    <source>
        <dbReference type="ARBA" id="ARBA00077136"/>
    </source>
</evidence>
<dbReference type="InterPro" id="IPR042221">
    <property type="entry name" value="Leu/Phe-tRNA_Trfase_N"/>
</dbReference>
<dbReference type="Gene3D" id="3.30.70.3550">
    <property type="entry name" value="Leucyl/phenylalanyl-tRNA-protein transferase, N-terminal domain"/>
    <property type="match status" value="1"/>
</dbReference>
<dbReference type="Gene3D" id="3.40.630.70">
    <property type="entry name" value="Leucyl/phenylalanyl-tRNA-protein transferase, C-terminal domain"/>
    <property type="match status" value="1"/>
</dbReference>
<evidence type="ECO:0000313" key="17">
    <source>
        <dbReference type="Proteomes" id="UP000217250"/>
    </source>
</evidence>
<evidence type="ECO:0000256" key="10">
    <source>
        <dbReference type="ARBA" id="ARBA00066767"/>
    </source>
</evidence>
<dbReference type="FunFam" id="3.30.70.3550:FF:000001">
    <property type="entry name" value="Leucyl/phenylalanyl-tRNA--protein transferase"/>
    <property type="match status" value="1"/>
</dbReference>
<dbReference type="InterPro" id="IPR016181">
    <property type="entry name" value="Acyl_CoA_acyltransferase"/>
</dbReference>
<evidence type="ECO:0000256" key="3">
    <source>
        <dbReference type="ARBA" id="ARBA00022679"/>
    </source>
</evidence>
<evidence type="ECO:0000256" key="5">
    <source>
        <dbReference type="ARBA" id="ARBA00050607"/>
    </source>
</evidence>
<dbReference type="Proteomes" id="UP000217250">
    <property type="component" value="Chromosome"/>
</dbReference>
<dbReference type="EC" id="2.3.2.6" evidence="10 15"/>
<dbReference type="GO" id="GO:0008914">
    <property type="term" value="F:leucyl-tRNA--protein transferase activity"/>
    <property type="evidence" value="ECO:0007669"/>
    <property type="project" value="UniProtKB-UniRule"/>
</dbReference>
<evidence type="ECO:0000256" key="15">
    <source>
        <dbReference type="HAMAP-Rule" id="MF_00688"/>
    </source>
</evidence>
<evidence type="ECO:0000256" key="13">
    <source>
        <dbReference type="ARBA" id="ARBA00077165"/>
    </source>
</evidence>
<dbReference type="AlphaFoldDB" id="A0A250FLB3"/>
<evidence type="ECO:0000256" key="4">
    <source>
        <dbReference type="ARBA" id="ARBA00023315"/>
    </source>
</evidence>
<sequence length="226" mass="26137">MYLVTQNLYFPPVEEADKTGILALGGDLSVPRLLLAYRSGIFPWYNEDEPIIWWAPPKRMVVYPEHYSMHKSMRNVFNQHKYTVTFNKAFQQVIIACKDIYRKDQQGTWITQEIIDAYTRLYELGLARSVEVWKDDQLVGGLYGVDIGNGIFCGESMFTKSSNASKVAFYTLLQELKEKNYLLLDCQVYNDHLASLGAFEIPRAEFMQILLKGNISLRVKKLKQTK</sequence>
<dbReference type="SUPFAM" id="SSF55729">
    <property type="entry name" value="Acyl-CoA N-acyltransferases (Nat)"/>
    <property type="match status" value="1"/>
</dbReference>
<organism evidence="16 17">
    <name type="scientific">Capnocytophaga gingivalis</name>
    <dbReference type="NCBI Taxonomy" id="1017"/>
    <lineage>
        <taxon>Bacteria</taxon>
        <taxon>Pseudomonadati</taxon>
        <taxon>Bacteroidota</taxon>
        <taxon>Flavobacteriia</taxon>
        <taxon>Flavobacteriales</taxon>
        <taxon>Flavobacteriaceae</taxon>
        <taxon>Capnocytophaga</taxon>
    </lineage>
</organism>
<dbReference type="NCBIfam" id="TIGR00667">
    <property type="entry name" value="aat"/>
    <property type="match status" value="1"/>
</dbReference>
<dbReference type="PANTHER" id="PTHR30098">
    <property type="entry name" value="LEUCYL/PHENYLALANYL-TRNA--PROTEIN TRANSFERASE"/>
    <property type="match status" value="1"/>
</dbReference>
<dbReference type="Pfam" id="PF03588">
    <property type="entry name" value="Leu_Phe_trans"/>
    <property type="match status" value="1"/>
</dbReference>
<comment type="catalytic activity">
    <reaction evidence="6 15">
        <text>N-terminal L-arginyl-[protein] + L-leucyl-tRNA(Leu) = N-terminal L-leucyl-L-arginyl-[protein] + tRNA(Leu) + H(+)</text>
        <dbReference type="Rhea" id="RHEA:50416"/>
        <dbReference type="Rhea" id="RHEA-COMP:9613"/>
        <dbReference type="Rhea" id="RHEA-COMP:9622"/>
        <dbReference type="Rhea" id="RHEA-COMP:12672"/>
        <dbReference type="Rhea" id="RHEA-COMP:12673"/>
        <dbReference type="ChEBI" id="CHEBI:15378"/>
        <dbReference type="ChEBI" id="CHEBI:64719"/>
        <dbReference type="ChEBI" id="CHEBI:78442"/>
        <dbReference type="ChEBI" id="CHEBI:78494"/>
        <dbReference type="ChEBI" id="CHEBI:133044"/>
        <dbReference type="EC" id="2.3.2.6"/>
    </reaction>
</comment>
<dbReference type="GeneID" id="84807162"/>
<comment type="catalytic activity">
    <reaction evidence="5 15">
        <text>L-phenylalanyl-tRNA(Phe) + an N-terminal L-alpha-aminoacyl-[protein] = an N-terminal L-phenylalanyl-L-alpha-aminoacyl-[protein] + tRNA(Phe)</text>
        <dbReference type="Rhea" id="RHEA:43632"/>
        <dbReference type="Rhea" id="RHEA-COMP:9668"/>
        <dbReference type="Rhea" id="RHEA-COMP:9699"/>
        <dbReference type="Rhea" id="RHEA-COMP:10636"/>
        <dbReference type="Rhea" id="RHEA-COMP:10637"/>
        <dbReference type="ChEBI" id="CHEBI:78442"/>
        <dbReference type="ChEBI" id="CHEBI:78531"/>
        <dbReference type="ChEBI" id="CHEBI:78597"/>
        <dbReference type="ChEBI" id="CHEBI:83561"/>
        <dbReference type="EC" id="2.3.2.6"/>
    </reaction>
</comment>
<dbReference type="KEGG" id="cgh:CGC50_01100"/>
<keyword evidence="4 15" id="KW-0012">Acyltransferase</keyword>
<gene>
    <name evidence="15" type="primary">aat</name>
    <name evidence="16" type="ORF">CGC50_01100</name>
</gene>
<dbReference type="RefSeq" id="WP_095909338.1">
    <property type="nucleotide sequence ID" value="NZ_CAUPXI010000003.1"/>
</dbReference>
<reference evidence="17" key="1">
    <citation type="submission" date="2017-06" db="EMBL/GenBank/DDBJ databases">
        <title>Capnocytophaga spp. assemblies.</title>
        <authorList>
            <person name="Gulvik C.A."/>
        </authorList>
    </citation>
    <scope>NUCLEOTIDE SEQUENCE [LARGE SCALE GENOMIC DNA]</scope>
    <source>
        <strain evidence="17">H1496</strain>
    </source>
</reference>
<dbReference type="PANTHER" id="PTHR30098:SF2">
    <property type="entry name" value="LEUCYL_PHENYLALANYL-TRNA--PROTEIN TRANSFERASE"/>
    <property type="match status" value="1"/>
</dbReference>
<evidence type="ECO:0000256" key="1">
    <source>
        <dbReference type="ARBA" id="ARBA00004496"/>
    </source>
</evidence>
<evidence type="ECO:0000256" key="11">
    <source>
        <dbReference type="ARBA" id="ARBA00074372"/>
    </source>
</evidence>
<dbReference type="HAMAP" id="MF_00688">
    <property type="entry name" value="Leu_Phe_trans"/>
    <property type="match status" value="1"/>
</dbReference>
<dbReference type="EMBL" id="CP022386">
    <property type="protein sequence ID" value="ATA85874.1"/>
    <property type="molecule type" value="Genomic_DNA"/>
</dbReference>
<evidence type="ECO:0000256" key="7">
    <source>
        <dbReference type="ARBA" id="ARBA00051538"/>
    </source>
</evidence>
<dbReference type="InterPro" id="IPR004616">
    <property type="entry name" value="Leu/Phe-tRNA_Trfase"/>
</dbReference>
<dbReference type="InterPro" id="IPR042203">
    <property type="entry name" value="Leu/Phe-tRNA_Trfase_C"/>
</dbReference>
<accession>A0A250FLB3</accession>
<comment type="function">
    <text evidence="8 15">Functions in the N-end rule pathway of protein degradation where it conjugates Leu, Phe and, less efficiently, Met from aminoacyl-tRNAs to the N-termini of proteins containing an N-terminal arginine or lysine.</text>
</comment>
<comment type="similarity">
    <text evidence="9 15">Belongs to the L/F-transferase family.</text>
</comment>
<evidence type="ECO:0000313" key="16">
    <source>
        <dbReference type="EMBL" id="ATA85874.1"/>
    </source>
</evidence>
<comment type="catalytic activity">
    <reaction evidence="7 15">
        <text>N-terminal L-lysyl-[protein] + L-leucyl-tRNA(Leu) = N-terminal L-leucyl-L-lysyl-[protein] + tRNA(Leu) + H(+)</text>
        <dbReference type="Rhea" id="RHEA:12340"/>
        <dbReference type="Rhea" id="RHEA-COMP:9613"/>
        <dbReference type="Rhea" id="RHEA-COMP:9622"/>
        <dbReference type="Rhea" id="RHEA-COMP:12670"/>
        <dbReference type="Rhea" id="RHEA-COMP:12671"/>
        <dbReference type="ChEBI" id="CHEBI:15378"/>
        <dbReference type="ChEBI" id="CHEBI:65249"/>
        <dbReference type="ChEBI" id="CHEBI:78442"/>
        <dbReference type="ChEBI" id="CHEBI:78494"/>
        <dbReference type="ChEBI" id="CHEBI:133043"/>
        <dbReference type="EC" id="2.3.2.6"/>
    </reaction>
</comment>
<protein>
    <recommendedName>
        <fullName evidence="11 15">Leucyl/phenylalanyl-tRNA--protein transferase</fullName>
        <ecNumber evidence="10 15">2.3.2.6</ecNumber>
    </recommendedName>
    <alternativeName>
        <fullName evidence="12 15">L/F-transferase</fullName>
    </alternativeName>
    <alternativeName>
        <fullName evidence="13 15">Leucyltransferase</fullName>
    </alternativeName>
    <alternativeName>
        <fullName evidence="14 15">Phenyalanyltransferase</fullName>
    </alternativeName>
</protein>
<evidence type="ECO:0000256" key="14">
    <source>
        <dbReference type="ARBA" id="ARBA00083640"/>
    </source>
</evidence>
<dbReference type="GO" id="GO:0005737">
    <property type="term" value="C:cytoplasm"/>
    <property type="evidence" value="ECO:0007669"/>
    <property type="project" value="UniProtKB-SubCell"/>
</dbReference>
<evidence type="ECO:0000256" key="9">
    <source>
        <dbReference type="ARBA" id="ARBA00061535"/>
    </source>
</evidence>
<dbReference type="GO" id="GO:0030163">
    <property type="term" value="P:protein catabolic process"/>
    <property type="evidence" value="ECO:0007669"/>
    <property type="project" value="UniProtKB-UniRule"/>
</dbReference>
<dbReference type="OrthoDB" id="9790282at2"/>
<evidence type="ECO:0000256" key="2">
    <source>
        <dbReference type="ARBA" id="ARBA00022490"/>
    </source>
</evidence>
<proteinExistence type="inferred from homology"/>
<comment type="subcellular location">
    <subcellularLocation>
        <location evidence="1 15">Cytoplasm</location>
    </subcellularLocation>
</comment>
<evidence type="ECO:0000256" key="6">
    <source>
        <dbReference type="ARBA" id="ARBA00050652"/>
    </source>
</evidence>
<keyword evidence="2 15" id="KW-0963">Cytoplasm</keyword>
<keyword evidence="3 15" id="KW-0808">Transferase</keyword>
<evidence type="ECO:0000256" key="8">
    <source>
        <dbReference type="ARBA" id="ARBA00054043"/>
    </source>
</evidence>
<name>A0A250FLB3_9FLAO</name>
<dbReference type="FunFam" id="3.40.630.70:FF:000001">
    <property type="entry name" value="Leucyl/phenylalanyl-tRNA--protein transferase"/>
    <property type="match status" value="1"/>
</dbReference>